<dbReference type="Proteomes" id="UP001165090">
    <property type="component" value="Unassembled WGS sequence"/>
</dbReference>
<comment type="caution">
    <text evidence="3">The sequence shown here is derived from an EMBL/GenBank/DDBJ whole genome shotgun (WGS) entry which is preliminary data.</text>
</comment>
<proteinExistence type="predicted"/>
<accession>A0ABQ5SHG3</accession>
<keyword evidence="1" id="KW-0472">Membrane</keyword>
<gene>
    <name evidence="3" type="ORF">VaNZ11_013994</name>
</gene>
<evidence type="ECO:0000313" key="4">
    <source>
        <dbReference type="Proteomes" id="UP001165090"/>
    </source>
</evidence>
<evidence type="ECO:0000256" key="1">
    <source>
        <dbReference type="SAM" id="Phobius"/>
    </source>
</evidence>
<keyword evidence="2" id="KW-0732">Signal</keyword>
<keyword evidence="1" id="KW-1133">Transmembrane helix</keyword>
<keyword evidence="4" id="KW-1185">Reference proteome</keyword>
<organism evidence="3 4">
    <name type="scientific">Volvox africanus</name>
    <dbReference type="NCBI Taxonomy" id="51714"/>
    <lineage>
        <taxon>Eukaryota</taxon>
        <taxon>Viridiplantae</taxon>
        <taxon>Chlorophyta</taxon>
        <taxon>core chlorophytes</taxon>
        <taxon>Chlorophyceae</taxon>
        <taxon>CS clade</taxon>
        <taxon>Chlamydomonadales</taxon>
        <taxon>Volvocaceae</taxon>
        <taxon>Volvox</taxon>
    </lineage>
</organism>
<keyword evidence="1" id="KW-0812">Transmembrane</keyword>
<evidence type="ECO:0000313" key="3">
    <source>
        <dbReference type="EMBL" id="GLI69392.1"/>
    </source>
</evidence>
<feature type="signal peptide" evidence="2">
    <location>
        <begin position="1"/>
        <end position="21"/>
    </location>
</feature>
<name>A0ABQ5SHG3_9CHLO</name>
<dbReference type="EMBL" id="BSDZ01000086">
    <property type="protein sequence ID" value="GLI69392.1"/>
    <property type="molecule type" value="Genomic_DNA"/>
</dbReference>
<evidence type="ECO:0000256" key="2">
    <source>
        <dbReference type="SAM" id="SignalP"/>
    </source>
</evidence>
<reference evidence="3 4" key="1">
    <citation type="journal article" date="2023" name="IScience">
        <title>Expanded male sex-determining region conserved during the evolution of homothallism in the green alga Volvox.</title>
        <authorList>
            <person name="Yamamoto K."/>
            <person name="Matsuzaki R."/>
            <person name="Mahakham W."/>
            <person name="Heman W."/>
            <person name="Sekimoto H."/>
            <person name="Kawachi M."/>
            <person name="Minakuchi Y."/>
            <person name="Toyoda A."/>
            <person name="Nozaki H."/>
        </authorList>
    </citation>
    <scope>NUCLEOTIDE SEQUENCE [LARGE SCALE GENOMIC DNA]</scope>
    <source>
        <strain evidence="3 4">NIES-4468</strain>
    </source>
</reference>
<feature type="chain" id="PRO_5046456470" evidence="2">
    <location>
        <begin position="22"/>
        <end position="143"/>
    </location>
</feature>
<protein>
    <submittedName>
        <fullName evidence="3">Uncharacterized protein</fullName>
    </submittedName>
</protein>
<sequence length="143" mass="15285">MAWAALLGVLVCLASLSRVNGQGTLSSVPSSPASPPPPAPEIPLHKRVYFILGLTGLCVGTALLASAFLMIYFVNRQKKQQVRQNMMFISSDDPEAVAHRPAALSYQSVSSPGLLTAATPYKLVTPPHKGSVAPYQQQQPEPF</sequence>
<feature type="transmembrane region" description="Helical" evidence="1">
    <location>
        <begin position="48"/>
        <end position="74"/>
    </location>
</feature>